<name>A0ABQ0Q2P9_9PROT</name>
<proteinExistence type="predicted"/>
<dbReference type="EMBL" id="BAPV01000012">
    <property type="protein sequence ID" value="GBQ88490.1"/>
    <property type="molecule type" value="Genomic_DNA"/>
</dbReference>
<dbReference type="Proteomes" id="UP001062776">
    <property type="component" value="Unassembled WGS sequence"/>
</dbReference>
<organism evidence="1 2">
    <name type="scientific">Asaia krungthepensis NRIC 0535</name>
    <dbReference type="NCBI Taxonomy" id="1307925"/>
    <lineage>
        <taxon>Bacteria</taxon>
        <taxon>Pseudomonadati</taxon>
        <taxon>Pseudomonadota</taxon>
        <taxon>Alphaproteobacteria</taxon>
        <taxon>Acetobacterales</taxon>
        <taxon>Acetobacteraceae</taxon>
        <taxon>Asaia</taxon>
    </lineage>
</organism>
<evidence type="ECO:0008006" key="3">
    <source>
        <dbReference type="Google" id="ProtNLM"/>
    </source>
</evidence>
<evidence type="ECO:0000313" key="2">
    <source>
        <dbReference type="Proteomes" id="UP001062776"/>
    </source>
</evidence>
<reference evidence="1" key="1">
    <citation type="submission" date="2013-04" db="EMBL/GenBank/DDBJ databases">
        <title>The genome sequencing project of 58 acetic acid bacteria.</title>
        <authorList>
            <person name="Okamoto-Kainuma A."/>
            <person name="Ishikawa M."/>
            <person name="Umino S."/>
            <person name="Koizumi Y."/>
            <person name="Shiwa Y."/>
            <person name="Yoshikawa H."/>
            <person name="Matsutani M."/>
            <person name="Matsushita K."/>
        </authorList>
    </citation>
    <scope>NUCLEOTIDE SEQUENCE</scope>
    <source>
        <strain evidence="1">NRIC 0535</strain>
    </source>
</reference>
<keyword evidence="2" id="KW-1185">Reference proteome</keyword>
<evidence type="ECO:0000313" key="1">
    <source>
        <dbReference type="EMBL" id="GBQ88490.1"/>
    </source>
</evidence>
<accession>A0ABQ0Q2P9</accession>
<comment type="caution">
    <text evidence="1">The sequence shown here is derived from an EMBL/GenBank/DDBJ whole genome shotgun (WGS) entry which is preliminary data.</text>
</comment>
<sequence>MSGWRSPSCSKPVRELGGAYDIVLDCQPFAVANGRLVTGTNPALSVLTPKLAIDALKAR</sequence>
<gene>
    <name evidence="1" type="ORF">AA0535_1553</name>
</gene>
<dbReference type="RefSeq" id="WP_264815401.1">
    <property type="nucleotide sequence ID" value="NZ_BAPV01000012.1"/>
</dbReference>
<protein>
    <recommendedName>
        <fullName evidence="3">Glucose-methanol-choline oxidoreductase C-terminal domain-containing protein</fullName>
    </recommendedName>
</protein>